<dbReference type="Proteomes" id="UP000593560">
    <property type="component" value="Unassembled WGS sequence"/>
</dbReference>
<dbReference type="AlphaFoldDB" id="A0A7J9I652"/>
<sequence length="67" mass="7598">MGFLEGQWLQVAVRVLKLWTRLPKPPKTAGRNATVLRKVLQKSLDSTTTVLMRSLQNVELLVPTRVN</sequence>
<dbReference type="EMBL" id="JABFAD010000013">
    <property type="protein sequence ID" value="MBA0817303.1"/>
    <property type="molecule type" value="Genomic_DNA"/>
</dbReference>
<keyword evidence="2" id="KW-1185">Reference proteome</keyword>
<name>A0A7J9I652_9ROSI</name>
<comment type="caution">
    <text evidence="1">The sequence shown here is derived from an EMBL/GenBank/DDBJ whole genome shotgun (WGS) entry which is preliminary data.</text>
</comment>
<evidence type="ECO:0000313" key="1">
    <source>
        <dbReference type="EMBL" id="MBA0817303.1"/>
    </source>
</evidence>
<proteinExistence type="predicted"/>
<accession>A0A7J9I652</accession>
<organism evidence="1 2">
    <name type="scientific">Gossypium harknessii</name>
    <dbReference type="NCBI Taxonomy" id="34285"/>
    <lineage>
        <taxon>Eukaryota</taxon>
        <taxon>Viridiplantae</taxon>
        <taxon>Streptophyta</taxon>
        <taxon>Embryophyta</taxon>
        <taxon>Tracheophyta</taxon>
        <taxon>Spermatophyta</taxon>
        <taxon>Magnoliopsida</taxon>
        <taxon>eudicotyledons</taxon>
        <taxon>Gunneridae</taxon>
        <taxon>Pentapetalae</taxon>
        <taxon>rosids</taxon>
        <taxon>malvids</taxon>
        <taxon>Malvales</taxon>
        <taxon>Malvaceae</taxon>
        <taxon>Malvoideae</taxon>
        <taxon>Gossypium</taxon>
    </lineage>
</organism>
<protein>
    <submittedName>
        <fullName evidence="1">Uncharacterized protein</fullName>
    </submittedName>
</protein>
<reference evidence="1 2" key="1">
    <citation type="journal article" date="2019" name="Genome Biol. Evol.">
        <title>Insights into the evolution of the New World diploid cottons (Gossypium, subgenus Houzingenia) based on genome sequencing.</title>
        <authorList>
            <person name="Grover C.E."/>
            <person name="Arick M.A. 2nd"/>
            <person name="Thrash A."/>
            <person name="Conover J.L."/>
            <person name="Sanders W.S."/>
            <person name="Peterson D.G."/>
            <person name="Frelichowski J.E."/>
            <person name="Scheffler J.A."/>
            <person name="Scheffler B.E."/>
            <person name="Wendel J.F."/>
        </authorList>
    </citation>
    <scope>NUCLEOTIDE SEQUENCE [LARGE SCALE GENOMIC DNA]</scope>
    <source>
        <strain evidence="1">0</strain>
        <tissue evidence="1">Leaf</tissue>
    </source>
</reference>
<evidence type="ECO:0000313" key="2">
    <source>
        <dbReference type="Proteomes" id="UP000593560"/>
    </source>
</evidence>
<gene>
    <name evidence="1" type="ORF">Gohar_001881</name>
</gene>